<evidence type="ECO:0000313" key="1">
    <source>
        <dbReference type="EMBL" id="MUH59393.1"/>
    </source>
</evidence>
<evidence type="ECO:0000313" key="2">
    <source>
        <dbReference type="Proteomes" id="UP000487882"/>
    </source>
</evidence>
<comment type="caution">
    <text evidence="1">The sequence shown here is derived from an EMBL/GenBank/DDBJ whole genome shotgun (WGS) entry which is preliminary data.</text>
</comment>
<reference evidence="1 2" key="1">
    <citation type="submission" date="2019-09" db="EMBL/GenBank/DDBJ databases">
        <title>Bifidobacterium canis sp. nov., isolated from the digestive tract of German Shepherd dog puppy.</title>
        <authorList>
            <person name="Bunesova V."/>
        </authorList>
    </citation>
    <scope>NUCLEOTIDE SEQUENCE [LARGE SCALE GENOMIC DNA]</scope>
    <source>
        <strain evidence="1 2">GSD1FS</strain>
    </source>
</reference>
<protein>
    <submittedName>
        <fullName evidence="1">Uncharacterized protein</fullName>
    </submittedName>
</protein>
<keyword evidence="2" id="KW-1185">Reference proteome</keyword>
<dbReference type="EMBL" id="WNLP01000002">
    <property type="protein sequence ID" value="MUH59393.1"/>
    <property type="molecule type" value="Genomic_DNA"/>
</dbReference>
<dbReference type="AlphaFoldDB" id="A0A7K1J416"/>
<sequence>MDVNAIHAIVGRLATSGRSPCNEATEHESLDEIFQLLSE</sequence>
<accession>A0A7K1J416</accession>
<dbReference type="Proteomes" id="UP000487882">
    <property type="component" value="Unassembled WGS sequence"/>
</dbReference>
<gene>
    <name evidence="1" type="ORF">GSD1FS_0714</name>
</gene>
<name>A0A7K1J416_9BIFI</name>
<proteinExistence type="predicted"/>
<organism evidence="1 2">
    <name type="scientific">Bifidobacterium canis</name>
    <dbReference type="NCBI Taxonomy" id="2610880"/>
    <lineage>
        <taxon>Bacteria</taxon>
        <taxon>Bacillati</taxon>
        <taxon>Actinomycetota</taxon>
        <taxon>Actinomycetes</taxon>
        <taxon>Bifidobacteriales</taxon>
        <taxon>Bifidobacteriaceae</taxon>
        <taxon>Bifidobacterium</taxon>
    </lineage>
</organism>